<keyword evidence="3 6" id="KW-0812">Transmembrane</keyword>
<evidence type="ECO:0000256" key="5">
    <source>
        <dbReference type="ARBA" id="ARBA00023136"/>
    </source>
</evidence>
<sequence length="325" mass="32912">MPGPRLTRAIATLAVFALAVAFPFLASGYHVYQGAQVLVLAIALLGLNLLTGFNGQISLGHGAFFAIGGYGAAILTAKLGVPYLLAVPLASLVCFAAGFLFGFPALRFGGLYLALATFALAVAAPQILAWKGFDAWTGGSSGVSLVKPHAPFALPLTTDQWLYFICLVSAALLYVAARNLVASRIGRALIALRDQPIAAETMGVNAALTKTICFGISALYAGVAGALSALAVGFVSPESFGLALSLSFLVGIVVGGLASLGGALFGALFIEFVPSLADQMSGNFGEGAKALPGAVYGVLLIVAMAVMPGGAAGAVRAIMRRTVGS</sequence>
<feature type="transmembrane region" description="Helical" evidence="6">
    <location>
        <begin position="161"/>
        <end position="181"/>
    </location>
</feature>
<feature type="transmembrane region" description="Helical" evidence="6">
    <location>
        <begin position="31"/>
        <end position="50"/>
    </location>
</feature>
<dbReference type="PANTHER" id="PTHR30482">
    <property type="entry name" value="HIGH-AFFINITY BRANCHED-CHAIN AMINO ACID TRANSPORT SYSTEM PERMEASE"/>
    <property type="match status" value="1"/>
</dbReference>
<feature type="transmembrane region" description="Helical" evidence="6">
    <location>
        <begin position="212"/>
        <end position="234"/>
    </location>
</feature>
<dbReference type="GO" id="GO:0005886">
    <property type="term" value="C:plasma membrane"/>
    <property type="evidence" value="ECO:0007669"/>
    <property type="project" value="UniProtKB-SubCell"/>
</dbReference>
<feature type="transmembrane region" description="Helical" evidence="6">
    <location>
        <begin position="240"/>
        <end position="273"/>
    </location>
</feature>
<evidence type="ECO:0000313" key="7">
    <source>
        <dbReference type="EMBL" id="RBP01042.1"/>
    </source>
</evidence>
<dbReference type="GO" id="GO:0015658">
    <property type="term" value="F:branched-chain amino acid transmembrane transporter activity"/>
    <property type="evidence" value="ECO:0007669"/>
    <property type="project" value="InterPro"/>
</dbReference>
<dbReference type="InterPro" id="IPR043428">
    <property type="entry name" value="LivM-like"/>
</dbReference>
<keyword evidence="2" id="KW-1003">Cell membrane</keyword>
<keyword evidence="4 6" id="KW-1133">Transmembrane helix</keyword>
<feature type="transmembrane region" description="Helical" evidence="6">
    <location>
        <begin position="294"/>
        <end position="319"/>
    </location>
</feature>
<feature type="transmembrane region" description="Helical" evidence="6">
    <location>
        <begin position="110"/>
        <end position="130"/>
    </location>
</feature>
<dbReference type="InterPro" id="IPR001851">
    <property type="entry name" value="ABC_transp_permease"/>
</dbReference>
<evidence type="ECO:0000256" key="6">
    <source>
        <dbReference type="SAM" id="Phobius"/>
    </source>
</evidence>
<dbReference type="PANTHER" id="PTHR30482:SF20">
    <property type="entry name" value="HIGH-AFFINITY BRANCHED-CHAIN AMINO ACID TRANSPORT SYSTEM PERMEASE PROTEIN LIVM"/>
    <property type="match status" value="1"/>
</dbReference>
<protein>
    <submittedName>
        <fullName evidence="7">Amino acid/amide ABC transporter membrane protein 2 (HAAT family)</fullName>
    </submittedName>
</protein>
<keyword evidence="8" id="KW-1185">Reference proteome</keyword>
<dbReference type="Pfam" id="PF02653">
    <property type="entry name" value="BPD_transp_2"/>
    <property type="match status" value="1"/>
</dbReference>
<name>A0A366EF76_9HYPH</name>
<gene>
    <name evidence="7" type="ORF">DFR50_1609</name>
</gene>
<dbReference type="OrthoDB" id="9804361at2"/>
<comment type="subcellular location">
    <subcellularLocation>
        <location evidence="1">Cell membrane</location>
        <topology evidence="1">Multi-pass membrane protein</topology>
    </subcellularLocation>
</comment>
<organism evidence="7 8">
    <name type="scientific">Roseiarcus fermentans</name>
    <dbReference type="NCBI Taxonomy" id="1473586"/>
    <lineage>
        <taxon>Bacteria</taxon>
        <taxon>Pseudomonadati</taxon>
        <taxon>Pseudomonadota</taxon>
        <taxon>Alphaproteobacteria</taxon>
        <taxon>Hyphomicrobiales</taxon>
        <taxon>Roseiarcaceae</taxon>
        <taxon>Roseiarcus</taxon>
    </lineage>
</organism>
<evidence type="ECO:0000256" key="1">
    <source>
        <dbReference type="ARBA" id="ARBA00004651"/>
    </source>
</evidence>
<proteinExistence type="predicted"/>
<dbReference type="EMBL" id="QNRK01000060">
    <property type="protein sequence ID" value="RBP01042.1"/>
    <property type="molecule type" value="Genomic_DNA"/>
</dbReference>
<evidence type="ECO:0000256" key="2">
    <source>
        <dbReference type="ARBA" id="ARBA00022475"/>
    </source>
</evidence>
<evidence type="ECO:0000313" key="8">
    <source>
        <dbReference type="Proteomes" id="UP000253529"/>
    </source>
</evidence>
<accession>A0A366EF76</accession>
<dbReference type="RefSeq" id="WP_113893986.1">
    <property type="nucleotide sequence ID" value="NZ_QNRK01000060.1"/>
</dbReference>
<dbReference type="Proteomes" id="UP000253529">
    <property type="component" value="Unassembled WGS sequence"/>
</dbReference>
<feature type="transmembrane region" description="Helical" evidence="6">
    <location>
        <begin position="83"/>
        <end position="103"/>
    </location>
</feature>
<dbReference type="AlphaFoldDB" id="A0A366EF76"/>
<evidence type="ECO:0000256" key="3">
    <source>
        <dbReference type="ARBA" id="ARBA00022692"/>
    </source>
</evidence>
<comment type="caution">
    <text evidence="7">The sequence shown here is derived from an EMBL/GenBank/DDBJ whole genome shotgun (WGS) entry which is preliminary data.</text>
</comment>
<reference evidence="7 8" key="1">
    <citation type="submission" date="2018-06" db="EMBL/GenBank/DDBJ databases">
        <title>Genomic Encyclopedia of Type Strains, Phase IV (KMG-IV): sequencing the most valuable type-strain genomes for metagenomic binning, comparative biology and taxonomic classification.</title>
        <authorList>
            <person name="Goeker M."/>
        </authorList>
    </citation>
    <scope>NUCLEOTIDE SEQUENCE [LARGE SCALE GENOMIC DNA]</scope>
    <source>
        <strain evidence="7 8">DSM 24875</strain>
    </source>
</reference>
<keyword evidence="5 6" id="KW-0472">Membrane</keyword>
<dbReference type="CDD" id="cd06581">
    <property type="entry name" value="TM_PBP1_LivM_like"/>
    <property type="match status" value="1"/>
</dbReference>
<evidence type="ECO:0000256" key="4">
    <source>
        <dbReference type="ARBA" id="ARBA00022989"/>
    </source>
</evidence>